<dbReference type="EMBL" id="OZ034813">
    <property type="protein sequence ID" value="CAL1357392.1"/>
    <property type="molecule type" value="Genomic_DNA"/>
</dbReference>
<dbReference type="Proteomes" id="UP001497516">
    <property type="component" value="Chromosome 1"/>
</dbReference>
<evidence type="ECO:0000313" key="3">
    <source>
        <dbReference type="Proteomes" id="UP001497516"/>
    </source>
</evidence>
<reference evidence="2 3" key="1">
    <citation type="submission" date="2024-04" db="EMBL/GenBank/DDBJ databases">
        <authorList>
            <person name="Fracassetti M."/>
        </authorList>
    </citation>
    <scope>NUCLEOTIDE SEQUENCE [LARGE SCALE GENOMIC DNA]</scope>
</reference>
<feature type="region of interest" description="Disordered" evidence="1">
    <location>
        <begin position="85"/>
        <end position="113"/>
    </location>
</feature>
<feature type="compositionally biased region" description="Low complexity" evidence="1">
    <location>
        <begin position="89"/>
        <end position="102"/>
    </location>
</feature>
<evidence type="ECO:0000313" key="2">
    <source>
        <dbReference type="EMBL" id="CAL1357392.1"/>
    </source>
</evidence>
<organism evidence="2 3">
    <name type="scientific">Linum trigynum</name>
    <dbReference type="NCBI Taxonomy" id="586398"/>
    <lineage>
        <taxon>Eukaryota</taxon>
        <taxon>Viridiplantae</taxon>
        <taxon>Streptophyta</taxon>
        <taxon>Embryophyta</taxon>
        <taxon>Tracheophyta</taxon>
        <taxon>Spermatophyta</taxon>
        <taxon>Magnoliopsida</taxon>
        <taxon>eudicotyledons</taxon>
        <taxon>Gunneridae</taxon>
        <taxon>Pentapetalae</taxon>
        <taxon>rosids</taxon>
        <taxon>fabids</taxon>
        <taxon>Malpighiales</taxon>
        <taxon>Linaceae</taxon>
        <taxon>Linum</taxon>
    </lineage>
</organism>
<dbReference type="AlphaFoldDB" id="A0AAV2CN87"/>
<accession>A0AAV2CN87</accession>
<sequence>MNKPSCPIELKASEVLAKFHETMRLNMIGNYSKKSLISVIEIIIRNKNEERVVKSSRSTSCGIWHRVDKRNKTGITNSKMLRAIPNSVSGTRSGKRGLLGSRRPSEGPRVSVS</sequence>
<evidence type="ECO:0000256" key="1">
    <source>
        <dbReference type="SAM" id="MobiDB-lite"/>
    </source>
</evidence>
<proteinExistence type="predicted"/>
<protein>
    <submittedName>
        <fullName evidence="2">Uncharacterized protein</fullName>
    </submittedName>
</protein>
<gene>
    <name evidence="2" type="ORF">LTRI10_LOCUS5026</name>
</gene>
<keyword evidence="3" id="KW-1185">Reference proteome</keyword>
<name>A0AAV2CN87_9ROSI</name>